<protein>
    <submittedName>
        <fullName evidence="2">Amino acid transporter</fullName>
    </submittedName>
</protein>
<feature type="transmembrane region" description="Helical" evidence="1">
    <location>
        <begin position="159"/>
        <end position="176"/>
    </location>
</feature>
<feature type="transmembrane region" description="Helical" evidence="1">
    <location>
        <begin position="229"/>
        <end position="254"/>
    </location>
</feature>
<feature type="transmembrane region" description="Helical" evidence="1">
    <location>
        <begin position="62"/>
        <end position="86"/>
    </location>
</feature>
<dbReference type="RefSeq" id="WP_239119513.1">
    <property type="nucleotide sequence ID" value="NZ_BOOR01000058.1"/>
</dbReference>
<dbReference type="AlphaFoldDB" id="A0A8J4DCK8"/>
<gene>
    <name evidence="2" type="ORF">Pth03_64070</name>
</gene>
<evidence type="ECO:0000313" key="3">
    <source>
        <dbReference type="Proteomes" id="UP000605992"/>
    </source>
</evidence>
<keyword evidence="1" id="KW-0472">Membrane</keyword>
<feature type="transmembrane region" description="Helical" evidence="1">
    <location>
        <begin position="274"/>
        <end position="297"/>
    </location>
</feature>
<dbReference type="EMBL" id="BOOR01000058">
    <property type="protein sequence ID" value="GII58018.1"/>
    <property type="molecule type" value="Genomic_DNA"/>
</dbReference>
<feature type="transmembrane region" description="Helical" evidence="1">
    <location>
        <begin position="425"/>
        <end position="444"/>
    </location>
</feature>
<sequence length="638" mass="68142">MTTSAQREASGTMRAWLLEGLQRERRAAGQHESDPSHQHTWWRVMCLTGVDYFSTLGYQPGIAAVAAGALSPIATALLVLLTLFGALPTYRAVAGASPHGMGSIAMLEGLLPRWWGKLLVLVLLGFVATAFIFTITLSASDATAHILENPFVPSFLDGHEVVITLLLIALLGAIFLRGFSEAIGLAVVLVAVYLLLNVVVVGVALWQVATHPGLVADWRHALTADHSSPIAMIAMSLLVLPKLALGLSGFETGVAVMPQIKGDLRERVAGARKLLTTAALIMSVFLIASSVATTVLIPAAEFDEGGKASGRALAYLAHSYLGDGFGTVYDLSTIAILWFAGASALTGLLNIVPRYLPRYGMAPDWTRAVRPLVLVFTAIAFGITILFGAQVEAQGGAYATGVLVLILSAAVAVTLTAFRSGRRGTAAAFGLISLVVAYAAVENMRERPDGLSIAAGFVVAIVVTSLISRATRSTELRVTGVELDEEAKRIVTETPGPLRLIANEPDARDSAEYAEKDTETREYHHLPDDEAMIFLEVTLGDASEFETDVLVKGETRHGYQVLTVRSPAVANTIAAILLHLRDVTGKRPHVYFHWAEGNPVGALLRYLFFGGGDVPPLTREVIRKAEPDLRARPQVHVG</sequence>
<feature type="transmembrane region" description="Helical" evidence="1">
    <location>
        <begin position="397"/>
        <end position="418"/>
    </location>
</feature>
<comment type="caution">
    <text evidence="2">The sequence shown here is derived from an EMBL/GenBank/DDBJ whole genome shotgun (WGS) entry which is preliminary data.</text>
</comment>
<proteinExistence type="predicted"/>
<keyword evidence="1" id="KW-1133">Transmembrane helix</keyword>
<keyword evidence="3" id="KW-1185">Reference proteome</keyword>
<feature type="transmembrane region" description="Helical" evidence="1">
    <location>
        <begin position="331"/>
        <end position="352"/>
    </location>
</feature>
<name>A0A8J4DCK8_9ACTN</name>
<accession>A0A8J4DCK8</accession>
<evidence type="ECO:0000313" key="2">
    <source>
        <dbReference type="EMBL" id="GII58018.1"/>
    </source>
</evidence>
<keyword evidence="1" id="KW-0812">Transmembrane</keyword>
<evidence type="ECO:0000256" key="1">
    <source>
        <dbReference type="SAM" id="Phobius"/>
    </source>
</evidence>
<reference evidence="2" key="1">
    <citation type="submission" date="2021-01" db="EMBL/GenBank/DDBJ databases">
        <title>Whole genome shotgun sequence of Planotetraspora thailandica NBRC 104271.</title>
        <authorList>
            <person name="Komaki H."/>
            <person name="Tamura T."/>
        </authorList>
    </citation>
    <scope>NUCLEOTIDE SEQUENCE</scope>
    <source>
        <strain evidence="2">NBRC 104271</strain>
    </source>
</reference>
<feature type="transmembrane region" description="Helical" evidence="1">
    <location>
        <begin position="183"/>
        <end position="209"/>
    </location>
</feature>
<feature type="transmembrane region" description="Helical" evidence="1">
    <location>
        <begin position="450"/>
        <end position="467"/>
    </location>
</feature>
<dbReference type="Gene3D" id="1.20.1740.10">
    <property type="entry name" value="Amino acid/polyamine transporter I"/>
    <property type="match status" value="1"/>
</dbReference>
<feature type="transmembrane region" description="Helical" evidence="1">
    <location>
        <begin position="92"/>
        <end position="111"/>
    </location>
</feature>
<feature type="transmembrane region" description="Helical" evidence="1">
    <location>
        <begin position="118"/>
        <end position="139"/>
    </location>
</feature>
<organism evidence="2 3">
    <name type="scientific">Planotetraspora thailandica</name>
    <dbReference type="NCBI Taxonomy" id="487172"/>
    <lineage>
        <taxon>Bacteria</taxon>
        <taxon>Bacillati</taxon>
        <taxon>Actinomycetota</taxon>
        <taxon>Actinomycetes</taxon>
        <taxon>Streptosporangiales</taxon>
        <taxon>Streptosporangiaceae</taxon>
        <taxon>Planotetraspora</taxon>
    </lineage>
</organism>
<dbReference type="Proteomes" id="UP000605992">
    <property type="component" value="Unassembled WGS sequence"/>
</dbReference>
<feature type="transmembrane region" description="Helical" evidence="1">
    <location>
        <begin position="372"/>
        <end position="391"/>
    </location>
</feature>